<dbReference type="PROSITE" id="PS50896">
    <property type="entry name" value="LISH"/>
    <property type="match status" value="1"/>
</dbReference>
<proteinExistence type="predicted"/>
<dbReference type="SMART" id="SM00757">
    <property type="entry name" value="CRA"/>
    <property type="match status" value="1"/>
</dbReference>
<dbReference type="Pfam" id="PF10607">
    <property type="entry name" value="CTLH"/>
    <property type="match status" value="1"/>
</dbReference>
<dbReference type="InterPro" id="IPR024964">
    <property type="entry name" value="CTLH/CRA"/>
</dbReference>
<dbReference type="SMART" id="SM00668">
    <property type="entry name" value="CTLH"/>
    <property type="match status" value="1"/>
</dbReference>
<name>A0A5J5F068_9PEZI</name>
<dbReference type="OrthoDB" id="2415936at2759"/>
<dbReference type="SMART" id="SM00667">
    <property type="entry name" value="LisH"/>
    <property type="match status" value="1"/>
</dbReference>
<sequence>MASHAASARKSYASDFERRVDEVKVSKTDLNHLVMNYLINEGYQKAALNFAKEAGISLDFPAMDERIKIRNDIHSGNIQSAIERINCLHPELLDTDPSLHFSLLRLQLIELIRKCTAVPDGDITPALDFATTHLAPRAPGNIAFLEDLERTMALLCFPKDNLAPPLAELMDPALRRRVAAQVNETIMEAQGLQKEPKIRSLVKLRAWSEDCARKDRDLPPLELGLDIGTFD</sequence>
<dbReference type="EMBL" id="VXIS01000064">
    <property type="protein sequence ID" value="KAA8908860.1"/>
    <property type="molecule type" value="Genomic_DNA"/>
</dbReference>
<comment type="caution">
    <text evidence="3">The sequence shown here is derived from an EMBL/GenBank/DDBJ whole genome shotgun (WGS) entry which is preliminary data.</text>
</comment>
<comment type="function">
    <text evidence="1">Involved in the proteasome-dependent degradation of fructose-1,6-bisphosphatase.</text>
</comment>
<dbReference type="AlphaFoldDB" id="A0A5J5F068"/>
<evidence type="ECO:0000313" key="3">
    <source>
        <dbReference type="EMBL" id="KAA8908860.1"/>
    </source>
</evidence>
<dbReference type="InterPro" id="IPR013144">
    <property type="entry name" value="CRA_dom"/>
</dbReference>
<reference evidence="3 4" key="1">
    <citation type="submission" date="2019-09" db="EMBL/GenBank/DDBJ databases">
        <title>Draft genome of the ectomycorrhizal ascomycete Sphaerosporella brunnea.</title>
        <authorList>
            <consortium name="DOE Joint Genome Institute"/>
            <person name="Benucci G.M."/>
            <person name="Marozzi G."/>
            <person name="Antonielli L."/>
            <person name="Sanchez S."/>
            <person name="Marco P."/>
            <person name="Wang X."/>
            <person name="Falini L.B."/>
            <person name="Barry K."/>
            <person name="Haridas S."/>
            <person name="Lipzen A."/>
            <person name="Labutti K."/>
            <person name="Grigoriev I.V."/>
            <person name="Murat C."/>
            <person name="Martin F."/>
            <person name="Albertini E."/>
            <person name="Donnini D."/>
            <person name="Bonito G."/>
        </authorList>
    </citation>
    <scope>NUCLEOTIDE SEQUENCE [LARGE SCALE GENOMIC DNA]</scope>
    <source>
        <strain evidence="3 4">Sb_GMNB300</strain>
    </source>
</reference>
<dbReference type="PANTHER" id="PTHR12864">
    <property type="entry name" value="RAN BINDING PROTEIN 9-RELATED"/>
    <property type="match status" value="1"/>
</dbReference>
<dbReference type="InterPro" id="IPR006595">
    <property type="entry name" value="CTLH_C"/>
</dbReference>
<dbReference type="Gene3D" id="1.20.960.30">
    <property type="match status" value="1"/>
</dbReference>
<dbReference type="InParanoid" id="A0A5J5F068"/>
<dbReference type="Proteomes" id="UP000326924">
    <property type="component" value="Unassembled WGS sequence"/>
</dbReference>
<evidence type="ECO:0000259" key="2">
    <source>
        <dbReference type="PROSITE" id="PS50897"/>
    </source>
</evidence>
<dbReference type="InterPro" id="IPR050618">
    <property type="entry name" value="Ubq-SigPath_Reg"/>
</dbReference>
<feature type="domain" description="CTLH" evidence="2">
    <location>
        <begin position="62"/>
        <end position="119"/>
    </location>
</feature>
<organism evidence="3 4">
    <name type="scientific">Sphaerosporella brunnea</name>
    <dbReference type="NCBI Taxonomy" id="1250544"/>
    <lineage>
        <taxon>Eukaryota</taxon>
        <taxon>Fungi</taxon>
        <taxon>Dikarya</taxon>
        <taxon>Ascomycota</taxon>
        <taxon>Pezizomycotina</taxon>
        <taxon>Pezizomycetes</taxon>
        <taxon>Pezizales</taxon>
        <taxon>Pyronemataceae</taxon>
        <taxon>Sphaerosporella</taxon>
    </lineage>
</organism>
<dbReference type="InterPro" id="IPR006594">
    <property type="entry name" value="LisH"/>
</dbReference>
<evidence type="ECO:0000313" key="4">
    <source>
        <dbReference type="Proteomes" id="UP000326924"/>
    </source>
</evidence>
<dbReference type="PROSITE" id="PS50897">
    <property type="entry name" value="CTLH"/>
    <property type="match status" value="1"/>
</dbReference>
<protein>
    <submittedName>
        <fullName evidence="3">CTLH/CRA C-terminal to lish motif domain-containing protein</fullName>
    </submittedName>
</protein>
<gene>
    <name evidence="3" type="ORF">FN846DRAFT_944492</name>
</gene>
<keyword evidence="4" id="KW-1185">Reference proteome</keyword>
<accession>A0A5J5F068</accession>
<evidence type="ECO:0000256" key="1">
    <source>
        <dbReference type="ARBA" id="ARBA00002343"/>
    </source>
</evidence>
<dbReference type="Pfam" id="PF08513">
    <property type="entry name" value="LisH"/>
    <property type="match status" value="1"/>
</dbReference>